<dbReference type="RefSeq" id="WP_012865576.1">
    <property type="nucleotide sequence ID" value="NC_013521.1"/>
</dbReference>
<feature type="chain" id="PRO_5038958246" evidence="2">
    <location>
        <begin position="23"/>
        <end position="154"/>
    </location>
</feature>
<feature type="compositionally biased region" description="Low complexity" evidence="1">
    <location>
        <begin position="37"/>
        <end position="52"/>
    </location>
</feature>
<gene>
    <name evidence="3" type="ordered locus">Sked_05470</name>
</gene>
<dbReference type="KEGG" id="ske:Sked_05470"/>
<name>D1BAF6_SANKS</name>
<keyword evidence="2" id="KW-0732">Signal</keyword>
<accession>D1BAF6</accession>
<organism evidence="3 4">
    <name type="scientific">Sanguibacter keddieii (strain ATCC 51767 / DSM 10542 / NCFB 3025 / ST-74)</name>
    <dbReference type="NCBI Taxonomy" id="446469"/>
    <lineage>
        <taxon>Bacteria</taxon>
        <taxon>Bacillati</taxon>
        <taxon>Actinomycetota</taxon>
        <taxon>Actinomycetes</taxon>
        <taxon>Micrococcales</taxon>
        <taxon>Sanguibacteraceae</taxon>
        <taxon>Sanguibacter</taxon>
    </lineage>
</organism>
<proteinExistence type="predicted"/>
<dbReference type="OrthoDB" id="370541at2"/>
<dbReference type="Proteomes" id="UP000000322">
    <property type="component" value="Chromosome"/>
</dbReference>
<dbReference type="EMBL" id="CP001819">
    <property type="protein sequence ID" value="ACZ20507.1"/>
    <property type="molecule type" value="Genomic_DNA"/>
</dbReference>
<evidence type="ECO:0000256" key="1">
    <source>
        <dbReference type="SAM" id="MobiDB-lite"/>
    </source>
</evidence>
<evidence type="ECO:0000313" key="4">
    <source>
        <dbReference type="Proteomes" id="UP000000322"/>
    </source>
</evidence>
<sequence>MSTTPRKTARLVVAGLTGTVLALVPVAAVANDTTATTANPTQATNTTPSASATDRRYDRPVTITSPQNGAVIAAGTHIRFSGTGTPGAWVMLWIFSRTTPSDSGHFADARVGADGRWTVVTTSPRDLLAPGQYSMTAGYGMLDRNEALIRFTVR</sequence>
<protein>
    <submittedName>
        <fullName evidence="3">Uncharacterized protein</fullName>
    </submittedName>
</protein>
<reference evidence="3 4" key="1">
    <citation type="journal article" date="2009" name="Stand. Genomic Sci.">
        <title>Complete genome sequence of Sanguibacter keddieii type strain (ST-74).</title>
        <authorList>
            <person name="Ivanova N."/>
            <person name="Sikorski J."/>
            <person name="Sims D."/>
            <person name="Brettin T."/>
            <person name="Detter J.C."/>
            <person name="Han C."/>
            <person name="Lapidus A."/>
            <person name="Copeland A."/>
            <person name="Glavina Del Rio T."/>
            <person name="Nolan M."/>
            <person name="Chen F."/>
            <person name="Lucas S."/>
            <person name="Tice H."/>
            <person name="Cheng J.F."/>
            <person name="Bruce D."/>
            <person name="Goodwin L."/>
            <person name="Pitluck S."/>
            <person name="Pati A."/>
            <person name="Mavromatis K."/>
            <person name="Chen A."/>
            <person name="Palaniappan K."/>
            <person name="D'haeseleer P."/>
            <person name="Chain P."/>
            <person name="Bristow J."/>
            <person name="Eisen J.A."/>
            <person name="Markowitz V."/>
            <person name="Hugenholtz P."/>
            <person name="Goker M."/>
            <person name="Pukall R."/>
            <person name="Klenk H.P."/>
            <person name="Kyrpides N.C."/>
        </authorList>
    </citation>
    <scope>NUCLEOTIDE SEQUENCE [LARGE SCALE GENOMIC DNA]</scope>
    <source>
        <strain evidence="4">ATCC 51767 / DSM 10542 / NCFB 3025 / ST-74</strain>
    </source>
</reference>
<evidence type="ECO:0000256" key="2">
    <source>
        <dbReference type="SAM" id="SignalP"/>
    </source>
</evidence>
<evidence type="ECO:0000313" key="3">
    <source>
        <dbReference type="EMBL" id="ACZ20507.1"/>
    </source>
</evidence>
<keyword evidence="4" id="KW-1185">Reference proteome</keyword>
<dbReference type="STRING" id="446469.Sked_05470"/>
<dbReference type="AlphaFoldDB" id="D1BAF6"/>
<dbReference type="HOGENOM" id="CLU_1730109_0_0_11"/>
<feature type="signal peptide" evidence="2">
    <location>
        <begin position="1"/>
        <end position="22"/>
    </location>
</feature>
<feature type="region of interest" description="Disordered" evidence="1">
    <location>
        <begin position="37"/>
        <end position="56"/>
    </location>
</feature>